<dbReference type="Pfam" id="PF24245">
    <property type="entry name" value="INO80F"/>
    <property type="match status" value="1"/>
</dbReference>
<sequence length="475" mass="54992">MTTQVADHKNFKSSKHPMYPEKNTPGPTDSSKQHFPRDNDLSSVDMDRLYENSSQTSRVRKLKRQLDELEDYNDRLAVKLFKWQKKLRRLKIERNILFERLEKTSKFNNSLPNSESESDIPLKEAYVIHQHDSDSDSIIPLSVLAEEKHSIDHNDLLSQKQPPLDLLNSQKRSKVHKKNDDDIDVGREINDEEEFGTVDHALERRKKPERDPNAPKRPANAFVMYCQDERTNIKLNSSESTNSEISKQISLKWKELPIDEKQRYYNKYEEMKNQYKLEMSHYKEGTQSRNTETPGNSQTGTSFSPNTVDLESDPRNPFPSKLAEPNTQHHYPEIEEDHEYDQPISSSLRKVLSKTSLNASPDQRPESYQHTDYRDNRNDFYGSKANSMQSGTANNGDFTDQRSFNNKIRDRNSNPGIISGGSPDVHYNNDDMYDNNQFSPRNHINDHDLQSGDINISDSSENNEIPSNISSPKNK</sequence>
<keyword evidence="3 4" id="KW-0539">Nucleus</keyword>
<evidence type="ECO:0000256" key="4">
    <source>
        <dbReference type="PROSITE-ProRule" id="PRU00267"/>
    </source>
</evidence>
<organism evidence="7 9">
    <name type="scientific">Furculomyces boomerangus</name>
    <dbReference type="NCBI Taxonomy" id="61424"/>
    <lineage>
        <taxon>Eukaryota</taxon>
        <taxon>Fungi</taxon>
        <taxon>Fungi incertae sedis</taxon>
        <taxon>Zoopagomycota</taxon>
        <taxon>Kickxellomycotina</taxon>
        <taxon>Harpellomycetes</taxon>
        <taxon>Harpellales</taxon>
        <taxon>Harpellaceae</taxon>
        <taxon>Furculomyces</taxon>
    </lineage>
</organism>
<dbReference type="EMBL" id="MBFT01000926">
    <property type="protein sequence ID" value="PVU86372.1"/>
    <property type="molecule type" value="Genomic_DNA"/>
</dbReference>
<evidence type="ECO:0000256" key="3">
    <source>
        <dbReference type="ARBA" id="ARBA00023242"/>
    </source>
</evidence>
<evidence type="ECO:0000313" key="8">
    <source>
        <dbReference type="EMBL" id="PVU92273.1"/>
    </source>
</evidence>
<dbReference type="PROSITE" id="PS50118">
    <property type="entry name" value="HMG_BOX_2"/>
    <property type="match status" value="1"/>
</dbReference>
<dbReference type="SUPFAM" id="SSF47095">
    <property type="entry name" value="HMG-box"/>
    <property type="match status" value="1"/>
</dbReference>
<feature type="compositionally biased region" description="Basic and acidic residues" evidence="5">
    <location>
        <begin position="363"/>
        <end position="378"/>
    </location>
</feature>
<proteinExistence type="predicted"/>
<protein>
    <recommendedName>
        <fullName evidence="6">HMG box domain-containing protein</fullName>
    </recommendedName>
</protein>
<dbReference type="GO" id="GO:0003677">
    <property type="term" value="F:DNA binding"/>
    <property type="evidence" value="ECO:0007669"/>
    <property type="project" value="UniProtKB-UniRule"/>
</dbReference>
<gene>
    <name evidence="8" type="ORF">BB559_003773</name>
    <name evidence="7" type="ORF">BB559_006544</name>
</gene>
<feature type="region of interest" description="Disordered" evidence="5">
    <location>
        <begin position="354"/>
        <end position="475"/>
    </location>
</feature>
<feature type="DNA-binding region" description="HMG box" evidence="4">
    <location>
        <begin position="215"/>
        <end position="283"/>
    </location>
</feature>
<feature type="region of interest" description="Disordered" evidence="5">
    <location>
        <begin position="282"/>
        <end position="325"/>
    </location>
</feature>
<evidence type="ECO:0000256" key="2">
    <source>
        <dbReference type="ARBA" id="ARBA00023125"/>
    </source>
</evidence>
<feature type="compositionally biased region" description="Basic and acidic residues" evidence="5">
    <location>
        <begin position="31"/>
        <end position="50"/>
    </location>
</feature>
<dbReference type="InterPro" id="IPR009071">
    <property type="entry name" value="HMG_box_dom"/>
</dbReference>
<evidence type="ECO:0000259" key="6">
    <source>
        <dbReference type="PROSITE" id="PS50118"/>
    </source>
</evidence>
<reference evidence="7 9" key="1">
    <citation type="journal article" date="2018" name="MBio">
        <title>Comparative Genomics Reveals the Core Gene Toolbox for the Fungus-Insect Symbiosis.</title>
        <authorList>
            <person name="Wang Y."/>
            <person name="Stata M."/>
            <person name="Wang W."/>
            <person name="Stajich J.E."/>
            <person name="White M.M."/>
            <person name="Moncalvo J.M."/>
        </authorList>
    </citation>
    <scope>NUCLEOTIDE SEQUENCE [LARGE SCALE GENOMIC DNA]</scope>
    <source>
        <strain evidence="7 9">AUS-77-4</strain>
    </source>
</reference>
<evidence type="ECO:0000313" key="7">
    <source>
        <dbReference type="EMBL" id="PVU86372.1"/>
    </source>
</evidence>
<keyword evidence="2 4" id="KW-0238">DNA-binding</keyword>
<dbReference type="OrthoDB" id="1919336at2759"/>
<dbReference type="InterPro" id="IPR056513">
    <property type="entry name" value="INO80F"/>
</dbReference>
<dbReference type="SMART" id="SM00398">
    <property type="entry name" value="HMG"/>
    <property type="match status" value="1"/>
</dbReference>
<accession>A0A2T9Y206</accession>
<feature type="region of interest" description="Disordered" evidence="5">
    <location>
        <begin position="1"/>
        <end position="56"/>
    </location>
</feature>
<dbReference type="InterPro" id="IPR036910">
    <property type="entry name" value="HMG_box_dom_sf"/>
</dbReference>
<feature type="compositionally biased region" description="Basic and acidic residues" evidence="5">
    <location>
        <begin position="200"/>
        <end position="214"/>
    </location>
</feature>
<dbReference type="Pfam" id="PF00505">
    <property type="entry name" value="HMG_box"/>
    <property type="match status" value="1"/>
</dbReference>
<dbReference type="STRING" id="61424.A0A2T9Y206"/>
<dbReference type="AlphaFoldDB" id="A0A2T9Y206"/>
<comment type="caution">
    <text evidence="7">The sequence shown here is derived from an EMBL/GenBank/DDBJ whole genome shotgun (WGS) entry which is preliminary data.</text>
</comment>
<dbReference type="PANTHER" id="PTHR48112">
    <property type="entry name" value="HIGH MOBILITY GROUP PROTEIN DSP1"/>
    <property type="match status" value="1"/>
</dbReference>
<dbReference type="Gene3D" id="1.10.30.10">
    <property type="entry name" value="High mobility group box domain"/>
    <property type="match status" value="1"/>
</dbReference>
<feature type="compositionally biased region" description="Basic and acidic residues" evidence="5">
    <location>
        <begin position="178"/>
        <end position="189"/>
    </location>
</feature>
<evidence type="ECO:0000256" key="5">
    <source>
        <dbReference type="SAM" id="MobiDB-lite"/>
    </source>
</evidence>
<feature type="compositionally biased region" description="Polar residues" evidence="5">
    <location>
        <begin position="287"/>
        <end position="309"/>
    </location>
</feature>
<dbReference type="GO" id="GO:0005634">
    <property type="term" value="C:nucleus"/>
    <property type="evidence" value="ECO:0007669"/>
    <property type="project" value="UniProtKB-SubCell"/>
</dbReference>
<name>A0A2T9Y206_9FUNG</name>
<feature type="domain" description="HMG box" evidence="6">
    <location>
        <begin position="215"/>
        <end position="283"/>
    </location>
</feature>
<dbReference type="Proteomes" id="UP000245699">
    <property type="component" value="Unassembled WGS sequence"/>
</dbReference>
<feature type="compositionally biased region" description="Low complexity" evidence="5">
    <location>
        <begin position="453"/>
        <end position="475"/>
    </location>
</feature>
<feature type="compositionally biased region" description="Polar residues" evidence="5">
    <location>
        <begin position="384"/>
        <end position="406"/>
    </location>
</feature>
<feature type="region of interest" description="Disordered" evidence="5">
    <location>
        <begin position="153"/>
        <end position="218"/>
    </location>
</feature>
<evidence type="ECO:0000313" key="9">
    <source>
        <dbReference type="Proteomes" id="UP000245699"/>
    </source>
</evidence>
<dbReference type="InterPro" id="IPR050342">
    <property type="entry name" value="HMGB"/>
</dbReference>
<keyword evidence="9" id="KW-1185">Reference proteome</keyword>
<dbReference type="EMBL" id="MBFT01000379">
    <property type="protein sequence ID" value="PVU92273.1"/>
    <property type="molecule type" value="Genomic_DNA"/>
</dbReference>
<comment type="subcellular location">
    <subcellularLocation>
        <location evidence="1">Nucleus</location>
    </subcellularLocation>
</comment>
<feature type="compositionally biased region" description="Basic and acidic residues" evidence="5">
    <location>
        <begin position="1"/>
        <end position="10"/>
    </location>
</feature>
<evidence type="ECO:0000256" key="1">
    <source>
        <dbReference type="ARBA" id="ARBA00004123"/>
    </source>
</evidence>